<evidence type="ECO:0000259" key="4">
    <source>
        <dbReference type="PROSITE" id="PS51767"/>
    </source>
</evidence>
<dbReference type="PANTHER" id="PTHR13683">
    <property type="entry name" value="ASPARTYL PROTEASES"/>
    <property type="match status" value="1"/>
</dbReference>
<dbReference type="InterPro" id="IPR033121">
    <property type="entry name" value="PEPTIDASE_A1"/>
</dbReference>
<feature type="transmembrane region" description="Helical" evidence="3">
    <location>
        <begin position="6"/>
        <end position="24"/>
    </location>
</feature>
<evidence type="ECO:0000256" key="2">
    <source>
        <dbReference type="PIRSR" id="PIRSR601461-1"/>
    </source>
</evidence>
<dbReference type="Gene3D" id="2.40.70.10">
    <property type="entry name" value="Acid Proteases"/>
    <property type="match status" value="2"/>
</dbReference>
<keyword evidence="3" id="KW-1133">Transmembrane helix</keyword>
<keyword evidence="3" id="KW-0472">Membrane</keyword>
<reference evidence="5" key="1">
    <citation type="submission" date="2022-08" db="EMBL/GenBank/DDBJ databases">
        <authorList>
            <person name="Marques A."/>
        </authorList>
    </citation>
    <scope>NUCLEOTIDE SEQUENCE</scope>
    <source>
        <strain evidence="5">RhyPub2mFocal</strain>
        <tissue evidence="5">Leaves</tissue>
    </source>
</reference>
<evidence type="ECO:0000256" key="1">
    <source>
        <dbReference type="ARBA" id="ARBA00007447"/>
    </source>
</evidence>
<dbReference type="EMBL" id="JAMFTS010000005">
    <property type="protein sequence ID" value="KAJ4753166.1"/>
    <property type="molecule type" value="Genomic_DNA"/>
</dbReference>
<evidence type="ECO:0000313" key="6">
    <source>
        <dbReference type="Proteomes" id="UP001140206"/>
    </source>
</evidence>
<keyword evidence="6" id="KW-1185">Reference proteome</keyword>
<organism evidence="5 6">
    <name type="scientific">Rhynchospora pubera</name>
    <dbReference type="NCBI Taxonomy" id="906938"/>
    <lineage>
        <taxon>Eukaryota</taxon>
        <taxon>Viridiplantae</taxon>
        <taxon>Streptophyta</taxon>
        <taxon>Embryophyta</taxon>
        <taxon>Tracheophyta</taxon>
        <taxon>Spermatophyta</taxon>
        <taxon>Magnoliopsida</taxon>
        <taxon>Liliopsida</taxon>
        <taxon>Poales</taxon>
        <taxon>Cyperaceae</taxon>
        <taxon>Cyperoideae</taxon>
        <taxon>Rhynchosporeae</taxon>
        <taxon>Rhynchospora</taxon>
    </lineage>
</organism>
<dbReference type="PROSITE" id="PS51767">
    <property type="entry name" value="PEPTIDASE_A1"/>
    <property type="match status" value="1"/>
</dbReference>
<keyword evidence="3" id="KW-0812">Transmembrane</keyword>
<accession>A0AAV8CD95</accession>
<keyword evidence="5" id="KW-0378">Hydrolase</keyword>
<dbReference type="AlphaFoldDB" id="A0AAV8CD95"/>
<feature type="active site" evidence="2">
    <location>
        <position position="161"/>
    </location>
</feature>
<dbReference type="Pfam" id="PF14541">
    <property type="entry name" value="TAXi_C"/>
    <property type="match status" value="1"/>
</dbReference>
<keyword evidence="5" id="KW-0645">Protease</keyword>
<dbReference type="GO" id="GO:0006508">
    <property type="term" value="P:proteolysis"/>
    <property type="evidence" value="ECO:0007669"/>
    <property type="project" value="UniProtKB-KW"/>
</dbReference>
<dbReference type="InterPro" id="IPR032799">
    <property type="entry name" value="TAXi_C"/>
</dbReference>
<dbReference type="PANTHER" id="PTHR13683:SF809">
    <property type="entry name" value="PEPTIDASE A1 DOMAIN-CONTAINING PROTEIN"/>
    <property type="match status" value="1"/>
</dbReference>
<gene>
    <name evidence="5" type="ORF">LUZ62_087571</name>
</gene>
<feature type="active site" evidence="2">
    <location>
        <position position="361"/>
    </location>
</feature>
<proteinExistence type="inferred from homology"/>
<comment type="caution">
    <text evidence="5">The sequence shown here is derived from an EMBL/GenBank/DDBJ whole genome shotgun (WGS) entry which is preliminary data.</text>
</comment>
<name>A0AAV8CD95_9POAL</name>
<dbReference type="InterPro" id="IPR033873">
    <property type="entry name" value="CND41-like"/>
</dbReference>
<dbReference type="SUPFAM" id="SSF50630">
    <property type="entry name" value="Acid proteases"/>
    <property type="match status" value="1"/>
</dbReference>
<evidence type="ECO:0000313" key="5">
    <source>
        <dbReference type="EMBL" id="KAJ4753166.1"/>
    </source>
</evidence>
<comment type="similarity">
    <text evidence="1">Belongs to the peptidase A1 family.</text>
</comment>
<dbReference type="FunFam" id="2.40.70.10:FF:000031">
    <property type="entry name" value="Aspartyl protease AED1"/>
    <property type="match status" value="1"/>
</dbReference>
<dbReference type="Pfam" id="PF14543">
    <property type="entry name" value="TAXi_N"/>
    <property type="match status" value="1"/>
</dbReference>
<dbReference type="GO" id="GO:0004190">
    <property type="term" value="F:aspartic-type endopeptidase activity"/>
    <property type="evidence" value="ECO:0007669"/>
    <property type="project" value="InterPro"/>
</dbReference>
<dbReference type="PRINTS" id="PR00792">
    <property type="entry name" value="PEPSIN"/>
</dbReference>
<feature type="domain" description="Peptidase A1" evidence="4">
    <location>
        <begin position="143"/>
        <end position="474"/>
    </location>
</feature>
<sequence>MQQHYLLYLVYIYTCIDVIAAHYIGKGIEMWLVLSLLFFLLPLNVSSVRDISTTKTCFQEFSDEKYQFNSSSVYLTLYHPRSLCSPAPLPDLPFSTILVHDNSRVTFFEARLSKNAATHPGSLNQELATIPLNPGTSVGTANYVTRIGLGTPSTSYVMVVDTGSSLCWLQCLPCSVSCHKQAGPIFDPEASSTYRRSSCTTSECSALESATLNPSACSRSNSCIYEASYGDGSFSVGYLSRDTLSFGRSSFPDFIFGCGQDNEGLFGRTAGIIGLARNRLSLLYQLAPSLGRTFSYCLPSTSSSGYLSIGSTKAGQYSYTPMVSNSLDASLYFLRLSSISVNGQPISVSSASYVSLPTIIDSGTVITRLPSAVYSALSKAVVAAMAGAPRAPAYSILDTCFKGSSSTLKVAAVSVTFQGGATINLSANNVLIDVTSSTTCLAFAPANSVAILGNTQQQSFSVLYDVDNSRIGFATGGCQ</sequence>
<dbReference type="CDD" id="cd05472">
    <property type="entry name" value="cnd41_like"/>
    <property type="match status" value="1"/>
</dbReference>
<evidence type="ECO:0000256" key="3">
    <source>
        <dbReference type="SAM" id="Phobius"/>
    </source>
</evidence>
<dbReference type="InterPro" id="IPR021109">
    <property type="entry name" value="Peptidase_aspartic_dom_sf"/>
</dbReference>
<dbReference type="InterPro" id="IPR032861">
    <property type="entry name" value="TAXi_N"/>
</dbReference>
<dbReference type="FunFam" id="2.40.70.10:FF:000013">
    <property type="entry name" value="Aspartyl protease AED1"/>
    <property type="match status" value="1"/>
</dbReference>
<dbReference type="InterPro" id="IPR001461">
    <property type="entry name" value="Aspartic_peptidase_A1"/>
</dbReference>
<dbReference type="Proteomes" id="UP001140206">
    <property type="component" value="Chromosome 5"/>
</dbReference>
<protein>
    <submittedName>
        <fullName evidence="5">Eukaryotic aspartyl protease family protein</fullName>
    </submittedName>
</protein>